<sequence length="29" mass="3113">MSIIEIVLGVFVLSVGLPIVIKDFLGVIK</sequence>
<dbReference type="Proteomes" id="UP000241367">
    <property type="component" value="Segment"/>
</dbReference>
<feature type="transmembrane region" description="Helical" evidence="1">
    <location>
        <begin position="6"/>
        <end position="25"/>
    </location>
</feature>
<keyword evidence="3" id="KW-1185">Reference proteome</keyword>
<dbReference type="EMBL" id="MG983742">
    <property type="protein sequence ID" value="AVO23055.1"/>
    <property type="molecule type" value="Genomic_DNA"/>
</dbReference>
<reference evidence="3" key="1">
    <citation type="submission" date="2018-02" db="EMBL/GenBank/DDBJ databases">
        <authorList>
            <person name="Cohen D.B."/>
            <person name="Kent A.D."/>
        </authorList>
    </citation>
    <scope>NUCLEOTIDE SEQUENCE [LARGE SCALE GENOMIC DNA]</scope>
</reference>
<proteinExistence type="predicted"/>
<keyword evidence="1" id="KW-0812">Transmembrane</keyword>
<evidence type="ECO:0000313" key="2">
    <source>
        <dbReference type="EMBL" id="AVO23055.1"/>
    </source>
</evidence>
<evidence type="ECO:0000256" key="1">
    <source>
        <dbReference type="SAM" id="Phobius"/>
    </source>
</evidence>
<keyword evidence="1" id="KW-0472">Membrane</keyword>
<accession>A0A2P1JUL1</accession>
<evidence type="ECO:0000313" key="3">
    <source>
        <dbReference type="Proteomes" id="UP000241367"/>
    </source>
</evidence>
<keyword evidence="1" id="KW-1133">Transmembrane helix</keyword>
<name>A0A2P1JUL1_9CAUD</name>
<protein>
    <submittedName>
        <fullName evidence="2">Uncharacterized protein</fullName>
    </submittedName>
</protein>
<organism evidence="2 3">
    <name type="scientific">Bacillus phage Anath</name>
    <dbReference type="NCBI Taxonomy" id="2108114"/>
    <lineage>
        <taxon>Viruses</taxon>
        <taxon>Duplodnaviria</taxon>
        <taxon>Heunggongvirae</taxon>
        <taxon>Uroviricota</taxon>
        <taxon>Caudoviricetes</taxon>
        <taxon>Ehrlichviridae</taxon>
        <taxon>Anathvirus</taxon>
        <taxon>Anathvirus anath</taxon>
    </lineage>
</organism>